<accession>A0AAD7W948</accession>
<sequence length="227" mass="25572">MEEIVLVTLNCATTVMSMETQVSNIYPIIFSLLKTHLLRSEDNSRRVGQFKSKVEQTKPSLIASIFDPRHKHLRFLTPMERAAAKDKLQEIVTTLEVTTDVPITDKPAAMSGDEETAVPAAPKVLIIKNLKSKSPAEVADIFNVSKRQVERNRKHYQETGDVHDSPSLAHTATPPRIYRPPRYQQERQRNTASHLKHHVPLQRSAPILYPTLLPHPAIEDPPTITNG</sequence>
<feature type="region of interest" description="Disordered" evidence="1">
    <location>
        <begin position="155"/>
        <end position="199"/>
    </location>
</feature>
<dbReference type="EMBL" id="JAINUG010000202">
    <property type="protein sequence ID" value="KAJ8387990.1"/>
    <property type="molecule type" value="Genomic_DNA"/>
</dbReference>
<comment type="caution">
    <text evidence="2">The sequence shown here is derived from an EMBL/GenBank/DDBJ whole genome shotgun (WGS) entry which is preliminary data.</text>
</comment>
<reference evidence="2" key="1">
    <citation type="journal article" date="2023" name="Science">
        <title>Genome structures resolve the early diversification of teleost fishes.</title>
        <authorList>
            <person name="Parey E."/>
            <person name="Louis A."/>
            <person name="Montfort J."/>
            <person name="Bouchez O."/>
            <person name="Roques C."/>
            <person name="Iampietro C."/>
            <person name="Lluch J."/>
            <person name="Castinel A."/>
            <person name="Donnadieu C."/>
            <person name="Desvignes T."/>
            <person name="Floi Bucao C."/>
            <person name="Jouanno E."/>
            <person name="Wen M."/>
            <person name="Mejri S."/>
            <person name="Dirks R."/>
            <person name="Jansen H."/>
            <person name="Henkel C."/>
            <person name="Chen W.J."/>
            <person name="Zahm M."/>
            <person name="Cabau C."/>
            <person name="Klopp C."/>
            <person name="Thompson A.W."/>
            <person name="Robinson-Rechavi M."/>
            <person name="Braasch I."/>
            <person name="Lecointre G."/>
            <person name="Bobe J."/>
            <person name="Postlethwait J.H."/>
            <person name="Berthelot C."/>
            <person name="Roest Crollius H."/>
            <person name="Guiguen Y."/>
        </authorList>
    </citation>
    <scope>NUCLEOTIDE SEQUENCE</scope>
    <source>
        <strain evidence="2">NC1722</strain>
    </source>
</reference>
<feature type="compositionally biased region" description="Basic and acidic residues" evidence="1">
    <location>
        <begin position="155"/>
        <end position="164"/>
    </location>
</feature>
<dbReference type="Proteomes" id="UP001221898">
    <property type="component" value="Unassembled WGS sequence"/>
</dbReference>
<protein>
    <submittedName>
        <fullName evidence="2">Uncharacterized protein</fullName>
    </submittedName>
</protein>
<gene>
    <name evidence="2" type="ORF">AAFF_G00147810</name>
</gene>
<organism evidence="2 3">
    <name type="scientific">Aldrovandia affinis</name>
    <dbReference type="NCBI Taxonomy" id="143900"/>
    <lineage>
        <taxon>Eukaryota</taxon>
        <taxon>Metazoa</taxon>
        <taxon>Chordata</taxon>
        <taxon>Craniata</taxon>
        <taxon>Vertebrata</taxon>
        <taxon>Euteleostomi</taxon>
        <taxon>Actinopterygii</taxon>
        <taxon>Neopterygii</taxon>
        <taxon>Teleostei</taxon>
        <taxon>Notacanthiformes</taxon>
        <taxon>Halosauridae</taxon>
        <taxon>Aldrovandia</taxon>
    </lineage>
</organism>
<keyword evidence="3" id="KW-1185">Reference proteome</keyword>
<proteinExistence type="predicted"/>
<name>A0AAD7W948_9TELE</name>
<evidence type="ECO:0000313" key="2">
    <source>
        <dbReference type="EMBL" id="KAJ8387990.1"/>
    </source>
</evidence>
<evidence type="ECO:0000256" key="1">
    <source>
        <dbReference type="SAM" id="MobiDB-lite"/>
    </source>
</evidence>
<evidence type="ECO:0000313" key="3">
    <source>
        <dbReference type="Proteomes" id="UP001221898"/>
    </source>
</evidence>
<feature type="compositionally biased region" description="Low complexity" evidence="1">
    <location>
        <begin position="174"/>
        <end position="183"/>
    </location>
</feature>
<dbReference type="AlphaFoldDB" id="A0AAD7W948"/>